<dbReference type="EMBL" id="JACAGK010000016">
    <property type="protein sequence ID" value="MDM1048025.1"/>
    <property type="molecule type" value="Genomic_DNA"/>
</dbReference>
<gene>
    <name evidence="1" type="ORF">HX018_07230</name>
</gene>
<dbReference type="Proteomes" id="UP001170954">
    <property type="component" value="Unassembled WGS sequence"/>
</dbReference>
<protein>
    <submittedName>
        <fullName evidence="1">Uncharacterized protein</fullName>
    </submittedName>
</protein>
<proteinExistence type="predicted"/>
<evidence type="ECO:0000313" key="2">
    <source>
        <dbReference type="Proteomes" id="UP001170954"/>
    </source>
</evidence>
<reference evidence="1" key="1">
    <citation type="submission" date="2020-06" db="EMBL/GenBank/DDBJ databases">
        <authorList>
            <person name="Dong N."/>
        </authorList>
    </citation>
    <scope>NUCLEOTIDE SEQUENCE</scope>
    <source>
        <strain evidence="1">R1692</strain>
    </source>
</reference>
<comment type="caution">
    <text evidence="1">The sequence shown here is derived from an EMBL/GenBank/DDBJ whole genome shotgun (WGS) entry which is preliminary data.</text>
</comment>
<organism evidence="1 2">
    <name type="scientific">Sphingobacterium hotanense</name>
    <dbReference type="NCBI Taxonomy" id="649196"/>
    <lineage>
        <taxon>Bacteria</taxon>
        <taxon>Pseudomonadati</taxon>
        <taxon>Bacteroidota</taxon>
        <taxon>Sphingobacteriia</taxon>
        <taxon>Sphingobacteriales</taxon>
        <taxon>Sphingobacteriaceae</taxon>
        <taxon>Sphingobacterium</taxon>
    </lineage>
</organism>
<accession>A0ABT7NL98</accession>
<name>A0ABT7NL98_9SPHI</name>
<evidence type="ECO:0000313" key="1">
    <source>
        <dbReference type="EMBL" id="MDM1048025.1"/>
    </source>
</evidence>
<reference evidence="1" key="2">
    <citation type="journal article" date="2022" name="Sci. Total Environ.">
        <title>Prevalence, transmission, and molecular epidemiology of tet(X)-positive bacteria among humans, animals, and environmental niches in China: An epidemiological, and genomic-based study.</title>
        <authorList>
            <person name="Dong N."/>
            <person name="Zeng Y."/>
            <person name="Cai C."/>
            <person name="Sun C."/>
            <person name="Lu J."/>
            <person name="Liu C."/>
            <person name="Zhou H."/>
            <person name="Sun Q."/>
            <person name="Shu L."/>
            <person name="Wang H."/>
            <person name="Wang Y."/>
            <person name="Wang S."/>
            <person name="Wu C."/>
            <person name="Chan E.W."/>
            <person name="Chen G."/>
            <person name="Shen Z."/>
            <person name="Chen S."/>
            <person name="Zhang R."/>
        </authorList>
    </citation>
    <scope>NUCLEOTIDE SEQUENCE</scope>
    <source>
        <strain evidence="1">R1692</strain>
    </source>
</reference>
<dbReference type="RefSeq" id="WP_286650986.1">
    <property type="nucleotide sequence ID" value="NZ_JACAGK010000016.1"/>
</dbReference>
<keyword evidence="2" id="KW-1185">Reference proteome</keyword>
<sequence>MRFKELLSSNGSSGTEMTIISRESGSQMVMNGRFFTIGFNSLWLAFFKKTPFLLSLIKFFVVFPVFDI</sequence>